<dbReference type="PANTHER" id="PTHR46858">
    <property type="entry name" value="OS05G0521000 PROTEIN"/>
    <property type="match status" value="1"/>
</dbReference>
<dbReference type="Pfam" id="PF16040">
    <property type="entry name" value="APD1-4_N"/>
    <property type="match status" value="1"/>
</dbReference>
<dbReference type="GO" id="GO:0016567">
    <property type="term" value="P:protein ubiquitination"/>
    <property type="evidence" value="ECO:0007669"/>
    <property type="project" value="TreeGrafter"/>
</dbReference>
<dbReference type="Pfam" id="PF16041">
    <property type="entry name" value="APD1-4_M"/>
    <property type="match status" value="1"/>
</dbReference>
<gene>
    <name evidence="7" type="ORF">G4B88_020425</name>
</gene>
<dbReference type="GO" id="GO:0008270">
    <property type="term" value="F:zinc ion binding"/>
    <property type="evidence" value="ECO:0007669"/>
    <property type="project" value="UniProtKB-KW"/>
</dbReference>
<dbReference type="Proteomes" id="UP000583929">
    <property type="component" value="Unassembled WGS sequence"/>
</dbReference>
<evidence type="ECO:0000256" key="2">
    <source>
        <dbReference type="ARBA" id="ARBA00022771"/>
    </source>
</evidence>
<comment type="caution">
    <text evidence="7">The sequence shown here is derived from an EMBL/GenBank/DDBJ whole genome shotgun (WGS) entry which is preliminary data.</text>
</comment>
<feature type="transmembrane region" description="Helical" evidence="5">
    <location>
        <begin position="262"/>
        <end position="283"/>
    </location>
</feature>
<dbReference type="PANTHER" id="PTHR46858:SF6">
    <property type="entry name" value="LIGASE, PUTATIVE-RELATED"/>
    <property type="match status" value="1"/>
</dbReference>
<keyword evidence="5" id="KW-1133">Transmembrane helix</keyword>
<feature type="domain" description="RING-type" evidence="6">
    <location>
        <begin position="346"/>
        <end position="386"/>
    </location>
</feature>
<evidence type="ECO:0000313" key="8">
    <source>
        <dbReference type="Proteomes" id="UP000583929"/>
    </source>
</evidence>
<accession>A0A7J6DNB8</accession>
<dbReference type="InterPro" id="IPR013083">
    <property type="entry name" value="Znf_RING/FYVE/PHD"/>
</dbReference>
<feature type="transmembrane region" description="Helical" evidence="5">
    <location>
        <begin position="20"/>
        <end position="42"/>
    </location>
</feature>
<organism evidence="7 8">
    <name type="scientific">Cannabis sativa</name>
    <name type="common">Hemp</name>
    <name type="synonym">Marijuana</name>
    <dbReference type="NCBI Taxonomy" id="3483"/>
    <lineage>
        <taxon>Eukaryota</taxon>
        <taxon>Viridiplantae</taxon>
        <taxon>Streptophyta</taxon>
        <taxon>Embryophyta</taxon>
        <taxon>Tracheophyta</taxon>
        <taxon>Spermatophyta</taxon>
        <taxon>Magnoliopsida</taxon>
        <taxon>eudicotyledons</taxon>
        <taxon>Gunneridae</taxon>
        <taxon>Pentapetalae</taxon>
        <taxon>rosids</taxon>
        <taxon>fabids</taxon>
        <taxon>Rosales</taxon>
        <taxon>Cannabaceae</taxon>
        <taxon>Cannabis</taxon>
    </lineage>
</organism>
<evidence type="ECO:0000256" key="4">
    <source>
        <dbReference type="PROSITE-ProRule" id="PRU00175"/>
    </source>
</evidence>
<protein>
    <recommendedName>
        <fullName evidence="6">RING-type domain-containing protein</fullName>
    </recommendedName>
</protein>
<dbReference type="InterPro" id="IPR032010">
    <property type="entry name" value="APD1-4_M"/>
</dbReference>
<dbReference type="SMART" id="SM00184">
    <property type="entry name" value="RING"/>
    <property type="match status" value="1"/>
</dbReference>
<reference evidence="7 8" key="1">
    <citation type="journal article" date="2020" name="bioRxiv">
        <title>Sequence and annotation of 42 cannabis genomes reveals extensive copy number variation in cannabinoid synthesis and pathogen resistance genes.</title>
        <authorList>
            <person name="Mckernan K.J."/>
            <person name="Helbert Y."/>
            <person name="Kane L.T."/>
            <person name="Ebling H."/>
            <person name="Zhang L."/>
            <person name="Liu B."/>
            <person name="Eaton Z."/>
            <person name="Mclaughlin S."/>
            <person name="Kingan S."/>
            <person name="Baybayan P."/>
            <person name="Concepcion G."/>
            <person name="Jordan M."/>
            <person name="Riva A."/>
            <person name="Barbazuk W."/>
            <person name="Harkins T."/>
        </authorList>
    </citation>
    <scope>NUCLEOTIDE SEQUENCE [LARGE SCALE GENOMIC DNA]</scope>
    <source>
        <strain evidence="8">cv. Jamaican Lion 4</strain>
        <tissue evidence="7">Leaf</tissue>
    </source>
</reference>
<dbReference type="GO" id="GO:0061630">
    <property type="term" value="F:ubiquitin protein ligase activity"/>
    <property type="evidence" value="ECO:0007669"/>
    <property type="project" value="TreeGrafter"/>
</dbReference>
<evidence type="ECO:0000256" key="5">
    <source>
        <dbReference type="SAM" id="Phobius"/>
    </source>
</evidence>
<evidence type="ECO:0000313" key="7">
    <source>
        <dbReference type="EMBL" id="KAF4347595.1"/>
    </source>
</evidence>
<proteinExistence type="predicted"/>
<sequence>MHRPVWTFPTRSHQPWHDSWTCILTPLTLWICGMHFYFFFFCSSPVSATLRYGYYGECRMVLGPQSSRLVKANSLFVQQVEVRNENNKGVSLYALDGKPELTSQTNWTVSKYLALGSYGIKGFSFWLNKGSRIRLRLEGQSSSINQLEAIMSKGEQIHKTLQPQLSSTSSIEDKEMEYVIEEDERYYLDIINSNSRSIVVALSVNVTSMMYDITKAKNKCSTSKGSCRLKTILSYTHYVILTTPNDGHLEGWYLELSFVARVITYIAILGFITIFILLILKYLGSCDGDVSERPAIYNTAVDEVAETRPMLSEKPIRCTYGTVEHEEDESEASSSTSEELYDAKLCVICYDDQRNCFFVPCGHCATCYDCAQRIMDGESKVCPICRRLVHKVRRLFNP</sequence>
<dbReference type="EMBL" id="JAATIQ010000792">
    <property type="protein sequence ID" value="KAF4347595.1"/>
    <property type="molecule type" value="Genomic_DNA"/>
</dbReference>
<evidence type="ECO:0000256" key="1">
    <source>
        <dbReference type="ARBA" id="ARBA00022723"/>
    </source>
</evidence>
<keyword evidence="2 4" id="KW-0863">Zinc-finger</keyword>
<dbReference type="Gene3D" id="3.30.40.10">
    <property type="entry name" value="Zinc/RING finger domain, C3HC4 (zinc finger)"/>
    <property type="match status" value="1"/>
</dbReference>
<keyword evidence="3" id="KW-0862">Zinc</keyword>
<keyword evidence="1" id="KW-0479">Metal-binding</keyword>
<dbReference type="AlphaFoldDB" id="A0A7J6DNB8"/>
<dbReference type="PROSITE" id="PS50089">
    <property type="entry name" value="ZF_RING_2"/>
    <property type="match status" value="1"/>
</dbReference>
<dbReference type="Pfam" id="PF13920">
    <property type="entry name" value="zf-C3HC4_3"/>
    <property type="match status" value="1"/>
</dbReference>
<keyword evidence="8" id="KW-1185">Reference proteome</keyword>
<dbReference type="SUPFAM" id="SSF57850">
    <property type="entry name" value="RING/U-box"/>
    <property type="match status" value="1"/>
</dbReference>
<dbReference type="InterPro" id="IPR001841">
    <property type="entry name" value="Znf_RING"/>
</dbReference>
<keyword evidence="5" id="KW-0812">Transmembrane</keyword>
<name>A0A7J6DNB8_CANSA</name>
<dbReference type="InterPro" id="IPR032008">
    <property type="entry name" value="APD1-4_N"/>
</dbReference>
<evidence type="ECO:0000259" key="6">
    <source>
        <dbReference type="PROSITE" id="PS50089"/>
    </source>
</evidence>
<keyword evidence="5" id="KW-0472">Membrane</keyword>
<evidence type="ECO:0000256" key="3">
    <source>
        <dbReference type="ARBA" id="ARBA00022833"/>
    </source>
</evidence>